<dbReference type="AlphaFoldDB" id="A0A191UFB9"/>
<dbReference type="STRING" id="1743168.A8O14_05605"/>
<name>A0A191UFB9_9BURK</name>
<dbReference type="GO" id="GO:0005948">
    <property type="term" value="C:acetolactate synthase complex"/>
    <property type="evidence" value="ECO:0007669"/>
    <property type="project" value="TreeGrafter"/>
</dbReference>
<evidence type="ECO:0000313" key="8">
    <source>
        <dbReference type="Proteomes" id="UP000078463"/>
    </source>
</evidence>
<feature type="domain" description="Thiamine pyrophosphate enzyme central" evidence="4">
    <location>
        <begin position="195"/>
        <end position="332"/>
    </location>
</feature>
<dbReference type="GO" id="GO:0050660">
    <property type="term" value="F:flavin adenine dinucleotide binding"/>
    <property type="evidence" value="ECO:0007669"/>
    <property type="project" value="TreeGrafter"/>
</dbReference>
<evidence type="ECO:0000313" key="7">
    <source>
        <dbReference type="EMBL" id="ANI99600.1"/>
    </source>
</evidence>
<keyword evidence="2 3" id="KW-0786">Thiamine pyrophosphate</keyword>
<dbReference type="GO" id="GO:0030976">
    <property type="term" value="F:thiamine pyrophosphate binding"/>
    <property type="evidence" value="ECO:0007669"/>
    <property type="project" value="InterPro"/>
</dbReference>
<evidence type="ECO:0000256" key="2">
    <source>
        <dbReference type="ARBA" id="ARBA00023052"/>
    </source>
</evidence>
<dbReference type="GO" id="GO:0000287">
    <property type="term" value="F:magnesium ion binding"/>
    <property type="evidence" value="ECO:0007669"/>
    <property type="project" value="InterPro"/>
</dbReference>
<feature type="domain" description="Thiamine pyrophosphate enzyme TPP-binding" evidence="5">
    <location>
        <begin position="388"/>
        <end position="534"/>
    </location>
</feature>
<dbReference type="GO" id="GO:0009097">
    <property type="term" value="P:isoleucine biosynthetic process"/>
    <property type="evidence" value="ECO:0007669"/>
    <property type="project" value="TreeGrafter"/>
</dbReference>
<reference evidence="8" key="1">
    <citation type="submission" date="2016-05" db="EMBL/GenBank/DDBJ databases">
        <title>Polynucleobacter sp. QLW-P1FAT50C-4 genome.</title>
        <authorList>
            <person name="Hahn M.W."/>
        </authorList>
    </citation>
    <scope>NUCLEOTIDE SEQUENCE [LARGE SCALE GENOMIC DNA]</scope>
    <source>
        <strain evidence="8">QLW-P1FAT50C-4</strain>
    </source>
</reference>
<dbReference type="Pfam" id="PF00205">
    <property type="entry name" value="TPP_enzyme_M"/>
    <property type="match status" value="1"/>
</dbReference>
<accession>A0A191UFB9</accession>
<dbReference type="SUPFAM" id="SSF52467">
    <property type="entry name" value="DHS-like NAD/FAD-binding domain"/>
    <property type="match status" value="1"/>
</dbReference>
<dbReference type="NCBIfam" id="NF006052">
    <property type="entry name" value="PRK08199.1"/>
    <property type="match status" value="1"/>
</dbReference>
<dbReference type="InterPro" id="IPR011766">
    <property type="entry name" value="TPP_enzyme_TPP-bd"/>
</dbReference>
<evidence type="ECO:0000259" key="5">
    <source>
        <dbReference type="Pfam" id="PF02775"/>
    </source>
</evidence>
<dbReference type="Gene3D" id="3.40.50.1220">
    <property type="entry name" value="TPP-binding domain"/>
    <property type="match status" value="1"/>
</dbReference>
<comment type="similarity">
    <text evidence="1 3">Belongs to the TPP enzyme family.</text>
</comment>
<dbReference type="CDD" id="cd00568">
    <property type="entry name" value="TPP_enzymes"/>
    <property type="match status" value="1"/>
</dbReference>
<evidence type="ECO:0000256" key="1">
    <source>
        <dbReference type="ARBA" id="ARBA00007812"/>
    </source>
</evidence>
<dbReference type="Pfam" id="PF02775">
    <property type="entry name" value="TPP_enzyme_C"/>
    <property type="match status" value="1"/>
</dbReference>
<dbReference type="GO" id="GO:0003984">
    <property type="term" value="F:acetolactate synthase activity"/>
    <property type="evidence" value="ECO:0007669"/>
    <property type="project" value="TreeGrafter"/>
</dbReference>
<dbReference type="OrthoDB" id="2254214at2"/>
<dbReference type="FunFam" id="3.40.50.970:FF:000007">
    <property type="entry name" value="Acetolactate synthase"/>
    <property type="match status" value="1"/>
</dbReference>
<dbReference type="Proteomes" id="UP000078463">
    <property type="component" value="Chromosome"/>
</dbReference>
<evidence type="ECO:0000256" key="3">
    <source>
        <dbReference type="RuleBase" id="RU362132"/>
    </source>
</evidence>
<gene>
    <name evidence="7" type="ORF">A8O14_05605</name>
</gene>
<dbReference type="InterPro" id="IPR045229">
    <property type="entry name" value="TPP_enz"/>
</dbReference>
<dbReference type="InterPro" id="IPR012000">
    <property type="entry name" value="Thiamin_PyroP_enz_cen_dom"/>
</dbReference>
<dbReference type="GO" id="GO:0009099">
    <property type="term" value="P:L-valine biosynthetic process"/>
    <property type="evidence" value="ECO:0007669"/>
    <property type="project" value="TreeGrafter"/>
</dbReference>
<dbReference type="InterPro" id="IPR029061">
    <property type="entry name" value="THDP-binding"/>
</dbReference>
<dbReference type="PANTHER" id="PTHR18968">
    <property type="entry name" value="THIAMINE PYROPHOSPHATE ENZYMES"/>
    <property type="match status" value="1"/>
</dbReference>
<dbReference type="CDD" id="cd07035">
    <property type="entry name" value="TPP_PYR_POX_like"/>
    <property type="match status" value="1"/>
</dbReference>
<feature type="domain" description="Thiamine pyrophosphate enzyme N-terminal TPP-binding" evidence="6">
    <location>
        <begin position="9"/>
        <end position="122"/>
    </location>
</feature>
<dbReference type="Pfam" id="PF02776">
    <property type="entry name" value="TPP_enzyme_N"/>
    <property type="match status" value="1"/>
</dbReference>
<keyword evidence="8" id="KW-1185">Reference proteome</keyword>
<protein>
    <submittedName>
        <fullName evidence="7">Thiamine pyrophosphate-binding protein</fullName>
    </submittedName>
</protein>
<proteinExistence type="inferred from homology"/>
<evidence type="ECO:0000259" key="4">
    <source>
        <dbReference type="Pfam" id="PF00205"/>
    </source>
</evidence>
<dbReference type="InterPro" id="IPR012001">
    <property type="entry name" value="Thiamin_PyroP_enz_TPP-bd_dom"/>
</dbReference>
<dbReference type="SUPFAM" id="SSF52518">
    <property type="entry name" value="Thiamin diphosphate-binding fold (THDP-binding)"/>
    <property type="match status" value="2"/>
</dbReference>
<sequence length="552" mass="59489">METPSMMLNGGQILANALVRQGVDTAFGVPGESFLPLLNGLVDHSNFRFITCRQEGGAAYMAEAYAKLTGQSGVVMVTRGPGASNAMIGMHTAYQDSTPMVLLVGQVGTDMVEREAFQEIDYRRMYSECAKWVGSIDRVDRIDEFVSHAFHVAQAGRKGPVVLALPEDVLYMSGQENPVKPAHIVQPGLDTNAFAQAMQAFVTAKKPIVIAGGGNWNQSACEDLRAWANSEGVPIATSFRSQDIMDNLDPAFAGDLGIGANPALVKRIQEADVVLVIGERLGEMTTAGYSILSVPQTRATLIHVLSGPEELGRVYRPDFALNCSPENFCAALKSVRMAKGHDSEAMKAAHAEYLAFASPMTVPGDMQLAQIMSSLPKSIPRDSILTNGAGNFATWLHRFYPYGPYKTQLAPANGSMGYGLPAAIAAKIVSPEKVAIAVCGDGDFMMNCQELATAARYDAFPIVFIVNNSMLGTIRMHQEREFKSRVIATGLTNPDFVKFADSFGMPGYRITKTEEFAPIFAKALASKKGALIEIVLDQEVISPSKLLSQLGK</sequence>
<organism evidence="7 8">
    <name type="scientific">Polynucleobacter wuianus</name>
    <dbReference type="NCBI Taxonomy" id="1743168"/>
    <lineage>
        <taxon>Bacteria</taxon>
        <taxon>Pseudomonadati</taxon>
        <taxon>Pseudomonadota</taxon>
        <taxon>Betaproteobacteria</taxon>
        <taxon>Burkholderiales</taxon>
        <taxon>Burkholderiaceae</taxon>
        <taxon>Polynucleobacter</taxon>
    </lineage>
</organism>
<dbReference type="KEGG" id="pwu:A8O14_05605"/>
<dbReference type="Gene3D" id="3.40.50.970">
    <property type="match status" value="2"/>
</dbReference>
<evidence type="ECO:0000259" key="6">
    <source>
        <dbReference type="Pfam" id="PF02776"/>
    </source>
</evidence>
<dbReference type="EMBL" id="CP015922">
    <property type="protein sequence ID" value="ANI99600.1"/>
    <property type="molecule type" value="Genomic_DNA"/>
</dbReference>
<dbReference type="PANTHER" id="PTHR18968:SF120">
    <property type="entry name" value="ACETOLACTATE SYNTHASE LARGE SUBUNIT"/>
    <property type="match status" value="1"/>
</dbReference>
<dbReference type="InterPro" id="IPR029035">
    <property type="entry name" value="DHS-like_NAD/FAD-binding_dom"/>
</dbReference>